<dbReference type="HOGENOM" id="CLU_065373_1_0_10"/>
<accession>Q3ARP3</accession>
<evidence type="ECO:0000256" key="3">
    <source>
        <dbReference type="ARBA" id="ARBA00022989"/>
    </source>
</evidence>
<keyword evidence="2 5" id="KW-0812">Transmembrane</keyword>
<dbReference type="SUPFAM" id="SSF47240">
    <property type="entry name" value="Ferritin-like"/>
    <property type="match status" value="1"/>
</dbReference>
<evidence type="ECO:0000313" key="6">
    <source>
        <dbReference type="EMBL" id="ABB28332.1"/>
    </source>
</evidence>
<organism evidence="6">
    <name type="scientific">Chlorobium chlorochromatii (strain CaD3)</name>
    <dbReference type="NCBI Taxonomy" id="340177"/>
    <lineage>
        <taxon>Bacteria</taxon>
        <taxon>Pseudomonadati</taxon>
        <taxon>Chlorobiota</taxon>
        <taxon>Chlorobiia</taxon>
        <taxon>Chlorobiales</taxon>
        <taxon>Chlorobiaceae</taxon>
        <taxon>Chlorobium/Pelodictyon group</taxon>
        <taxon>Chlorobium</taxon>
    </lineage>
</organism>
<dbReference type="AlphaFoldDB" id="Q3ARP3"/>
<keyword evidence="3 5" id="KW-1133">Transmembrane helix</keyword>
<dbReference type="KEGG" id="cch:Cag_1070"/>
<keyword evidence="4 5" id="KW-0472">Membrane</keyword>
<dbReference type="InterPro" id="IPR039376">
    <property type="entry name" value="Ferritin_CCC1_N"/>
</dbReference>
<dbReference type="Pfam" id="PF01988">
    <property type="entry name" value="VIT1"/>
    <property type="match status" value="1"/>
</dbReference>
<protein>
    <recommendedName>
        <fullName evidence="7">Rubrerythrin family protein</fullName>
    </recommendedName>
</protein>
<dbReference type="EMBL" id="CP000108">
    <property type="protein sequence ID" value="ABB28332.1"/>
    <property type="molecule type" value="Genomic_DNA"/>
</dbReference>
<evidence type="ECO:0000256" key="1">
    <source>
        <dbReference type="ARBA" id="ARBA00004127"/>
    </source>
</evidence>
<name>Q3ARP3_CHLCH</name>
<dbReference type="InterPro" id="IPR009078">
    <property type="entry name" value="Ferritin-like_SF"/>
</dbReference>
<dbReference type="GO" id="GO:0012505">
    <property type="term" value="C:endomembrane system"/>
    <property type="evidence" value="ECO:0007669"/>
    <property type="project" value="UniProtKB-SubCell"/>
</dbReference>
<sequence length="292" mass="32812">MSKGREFDTREITVFQKNEITEHFIYKNLSTRVTGVKNRRILAQIADDEMRHYNVWKNYTRKDVAPDRVKIWFYTMISMLFGFTFGIKLMEKGEHSAQMVYSRMPSSYREINGIISDEEEHEQALMGLLNEERLKYTGSVVLGLNDALVELMGVLAGLTFALQNATTIALTASITGIAAALSMAASGYLSTKSEDDGRNPVIASFYTGMAYLLTVLALIAPYILIGDRFISLGVAFFIAICIIGFFNYYVSIARDLPFKSRFFEMVGISFTVAALSFLAGYAINYYFPGLTM</sequence>
<feature type="transmembrane region" description="Helical" evidence="5">
    <location>
        <begin position="201"/>
        <end position="223"/>
    </location>
</feature>
<gene>
    <name evidence="6" type="ordered locus">Cag_1070</name>
</gene>
<dbReference type="eggNOG" id="COG1814">
    <property type="taxonomic scope" value="Bacteria"/>
</dbReference>
<feature type="transmembrane region" description="Helical" evidence="5">
    <location>
        <begin position="168"/>
        <end position="189"/>
    </location>
</feature>
<dbReference type="CDD" id="cd02431">
    <property type="entry name" value="Ferritin_CCC1_C"/>
    <property type="match status" value="1"/>
</dbReference>
<evidence type="ECO:0000256" key="2">
    <source>
        <dbReference type="ARBA" id="ARBA00022692"/>
    </source>
</evidence>
<evidence type="ECO:0008006" key="7">
    <source>
        <dbReference type="Google" id="ProtNLM"/>
    </source>
</evidence>
<dbReference type="GO" id="GO:0030026">
    <property type="term" value="P:intracellular manganese ion homeostasis"/>
    <property type="evidence" value="ECO:0007669"/>
    <property type="project" value="InterPro"/>
</dbReference>
<evidence type="ECO:0000256" key="4">
    <source>
        <dbReference type="ARBA" id="ARBA00023136"/>
    </source>
</evidence>
<dbReference type="OrthoDB" id="9781287at2"/>
<feature type="transmembrane region" description="Helical" evidence="5">
    <location>
        <begin position="229"/>
        <end position="250"/>
    </location>
</feature>
<dbReference type="GO" id="GO:0005384">
    <property type="term" value="F:manganese ion transmembrane transporter activity"/>
    <property type="evidence" value="ECO:0007669"/>
    <property type="project" value="InterPro"/>
</dbReference>
<dbReference type="STRING" id="340177.Cag_1070"/>
<dbReference type="CDD" id="cd01044">
    <property type="entry name" value="Ferritin_CCC1_N"/>
    <property type="match status" value="1"/>
</dbReference>
<feature type="transmembrane region" description="Helical" evidence="5">
    <location>
        <begin position="71"/>
        <end position="90"/>
    </location>
</feature>
<dbReference type="InterPro" id="IPR008217">
    <property type="entry name" value="Ccc1_fam"/>
</dbReference>
<proteinExistence type="predicted"/>
<reference evidence="6" key="1">
    <citation type="submission" date="2005-08" db="EMBL/GenBank/DDBJ databases">
        <title>Complete sequence of Chlorobium chlorochromatii CaD3.</title>
        <authorList>
            <person name="Copeland A."/>
            <person name="Lucas S."/>
            <person name="Lapidus A."/>
            <person name="Barry K."/>
            <person name="Detter J.C."/>
            <person name="Glavina T."/>
            <person name="Hammon N."/>
            <person name="Israni S."/>
            <person name="Pitluck S."/>
            <person name="Bryant D."/>
            <person name="Schmutz J."/>
            <person name="Larimer F."/>
            <person name="Land M."/>
            <person name="Kyrpides N."/>
            <person name="Ivanova N."/>
            <person name="Richardson P."/>
        </authorList>
    </citation>
    <scope>NUCLEOTIDE SEQUENCE [LARGE SCALE GENOMIC DNA]</scope>
    <source>
        <strain evidence="6">CaD3</strain>
    </source>
</reference>
<comment type="subcellular location">
    <subcellularLocation>
        <location evidence="1">Endomembrane system</location>
        <topology evidence="1">Multi-pass membrane protein</topology>
    </subcellularLocation>
</comment>
<feature type="transmembrane region" description="Helical" evidence="5">
    <location>
        <begin position="262"/>
        <end position="287"/>
    </location>
</feature>
<evidence type="ECO:0000256" key="5">
    <source>
        <dbReference type="SAM" id="Phobius"/>
    </source>
</evidence>